<evidence type="ECO:0000313" key="9">
    <source>
        <dbReference type="EMBL" id="PWN99649.1"/>
    </source>
</evidence>
<keyword evidence="1" id="KW-0963">Cytoplasm</keyword>
<dbReference type="PROSITE" id="PS00902">
    <property type="entry name" value="GLUTAMATE_5_KINASE"/>
    <property type="match status" value="1"/>
</dbReference>
<evidence type="ECO:0000259" key="8">
    <source>
        <dbReference type="Pfam" id="PF00696"/>
    </source>
</evidence>
<dbReference type="PIRSF" id="PIRSF000729">
    <property type="entry name" value="GK"/>
    <property type="match status" value="1"/>
</dbReference>
<dbReference type="EMBL" id="KZ819287">
    <property type="protein sequence ID" value="PWN99649.1"/>
    <property type="molecule type" value="Genomic_DNA"/>
</dbReference>
<dbReference type="InterPro" id="IPR036974">
    <property type="entry name" value="PUA_sf"/>
</dbReference>
<dbReference type="GO" id="GO:0005524">
    <property type="term" value="F:ATP binding"/>
    <property type="evidence" value="ECO:0007669"/>
    <property type="project" value="UniProtKB-KW"/>
</dbReference>
<evidence type="ECO:0000256" key="3">
    <source>
        <dbReference type="ARBA" id="ARBA00022650"/>
    </source>
</evidence>
<dbReference type="OrthoDB" id="409889at2759"/>
<dbReference type="HAMAP" id="MF_00456">
    <property type="entry name" value="ProB"/>
    <property type="match status" value="1"/>
</dbReference>
<dbReference type="NCBIfam" id="TIGR01027">
    <property type="entry name" value="proB"/>
    <property type="match status" value="1"/>
</dbReference>
<dbReference type="Proteomes" id="UP000245946">
    <property type="component" value="Unassembled WGS sequence"/>
</dbReference>
<reference evidence="9 10" key="1">
    <citation type="journal article" date="2018" name="Mol. Biol. Evol.">
        <title>Broad Genomic Sampling Reveals a Smut Pathogenic Ancestry of the Fungal Clade Ustilaginomycotina.</title>
        <authorList>
            <person name="Kijpornyongpan T."/>
            <person name="Mondo S.J."/>
            <person name="Barry K."/>
            <person name="Sandor L."/>
            <person name="Lee J."/>
            <person name="Lipzen A."/>
            <person name="Pangilinan J."/>
            <person name="LaButti K."/>
            <person name="Hainaut M."/>
            <person name="Henrissat B."/>
            <person name="Grigoriev I.V."/>
            <person name="Spatafora J.W."/>
            <person name="Aime M.C."/>
        </authorList>
    </citation>
    <scope>NUCLEOTIDE SEQUENCE [LARGE SCALE GENOMIC DNA]</scope>
    <source>
        <strain evidence="9 10">MCA 4186</strain>
    </source>
</reference>
<name>A0A316ZDP5_9BASI</name>
<dbReference type="InterPro" id="IPR041739">
    <property type="entry name" value="G5K_ProB"/>
</dbReference>
<dbReference type="GO" id="GO:1901607">
    <property type="term" value="P:alpha-amino acid biosynthetic process"/>
    <property type="evidence" value="ECO:0007669"/>
    <property type="project" value="UniProtKB-ARBA"/>
</dbReference>
<dbReference type="Pfam" id="PF00696">
    <property type="entry name" value="AA_kinase"/>
    <property type="match status" value="1"/>
</dbReference>
<dbReference type="RefSeq" id="XP_025599928.1">
    <property type="nucleotide sequence ID" value="XM_025741776.1"/>
</dbReference>
<dbReference type="InterPro" id="IPR005715">
    <property type="entry name" value="Glu_5kinase/COase_Synthase"/>
</dbReference>
<proteinExistence type="inferred from homology"/>
<dbReference type="GO" id="GO:0005829">
    <property type="term" value="C:cytosol"/>
    <property type="evidence" value="ECO:0007669"/>
    <property type="project" value="TreeGrafter"/>
</dbReference>
<dbReference type="InterPro" id="IPR011529">
    <property type="entry name" value="Glu_5kinase"/>
</dbReference>
<dbReference type="CDD" id="cd04242">
    <property type="entry name" value="AAK_G5K_ProB"/>
    <property type="match status" value="1"/>
</dbReference>
<dbReference type="Gene3D" id="2.30.130.10">
    <property type="entry name" value="PUA domain"/>
    <property type="match status" value="1"/>
</dbReference>
<dbReference type="InterPro" id="IPR036393">
    <property type="entry name" value="AceGlu_kinase-like_sf"/>
</dbReference>
<evidence type="ECO:0000256" key="4">
    <source>
        <dbReference type="ARBA" id="ARBA00022679"/>
    </source>
</evidence>
<organism evidence="9 10">
    <name type="scientific">Tilletiopsis washingtonensis</name>
    <dbReference type="NCBI Taxonomy" id="58919"/>
    <lineage>
        <taxon>Eukaryota</taxon>
        <taxon>Fungi</taxon>
        <taxon>Dikarya</taxon>
        <taxon>Basidiomycota</taxon>
        <taxon>Ustilaginomycotina</taxon>
        <taxon>Exobasidiomycetes</taxon>
        <taxon>Entylomatales</taxon>
        <taxon>Entylomatales incertae sedis</taxon>
        <taxon>Tilletiopsis</taxon>
    </lineage>
</organism>
<protein>
    <submittedName>
        <fullName evidence="9">Glutamate 5-kinase</fullName>
    </submittedName>
</protein>
<dbReference type="PANTHER" id="PTHR43654">
    <property type="entry name" value="GLUTAMATE 5-KINASE"/>
    <property type="match status" value="1"/>
</dbReference>
<evidence type="ECO:0000256" key="6">
    <source>
        <dbReference type="ARBA" id="ARBA00022777"/>
    </source>
</evidence>
<feature type="domain" description="Aspartate/glutamate/uridylate kinase" evidence="8">
    <location>
        <begin position="17"/>
        <end position="248"/>
    </location>
</feature>
<dbReference type="AlphaFoldDB" id="A0A316ZDP5"/>
<evidence type="ECO:0000256" key="1">
    <source>
        <dbReference type="ARBA" id="ARBA00022490"/>
    </source>
</evidence>
<dbReference type="PROSITE" id="PS50890">
    <property type="entry name" value="PUA"/>
    <property type="match status" value="1"/>
</dbReference>
<keyword evidence="7" id="KW-0067">ATP-binding</keyword>
<keyword evidence="2" id="KW-0028">Amino-acid biosynthesis</keyword>
<dbReference type="Gene3D" id="3.40.1160.10">
    <property type="entry name" value="Acetylglutamate kinase-like"/>
    <property type="match status" value="2"/>
</dbReference>
<accession>A0A316ZDP5</accession>
<dbReference type="STRING" id="58919.A0A316ZDP5"/>
<dbReference type="GO" id="GO:0004349">
    <property type="term" value="F:glutamate 5-kinase activity"/>
    <property type="evidence" value="ECO:0007669"/>
    <property type="project" value="InterPro"/>
</dbReference>
<keyword evidence="3" id="KW-0641">Proline biosynthesis</keyword>
<dbReference type="GeneID" id="37269320"/>
<sequence length="500" mass="52252">MPLPTAVSARRSGTSQTIVIKLGTSSILSSHTSQPKLSVLSGIVETCAALRAQGHRVVLVCSGAIGMGRLRMGIKEKPKSVGERQALAALGQLRLIALWDSLFGQVGISVAQVLLTRNDIADRPRYENARTTLATLLSTFDSIPIVNENDTVSVSELRFGDNDTLSAITAGIVDADYLFLCTDVDGLYTGNPNSDPQARRLGLVPSVAAARRAVSVDTPGSSFGTGGMATKLIAAELATAAGVATVIINGAHPAAMLSVVERGLPPLGDAAVDSLASSISSLGADELAQVGAPALEDPPHTLFLPISDPLARRKWSLLHALHPAGSLFIDEGAYRRLSRPDSGGRLLPAGVVGVEGTWERMQAVRIVLRRPASDSAAGASHAGTADDELPPPATLAQRGLSVFLRNEAGSGTSTPIHLAGDEPVHLVPAAAVLEGEARDKEEETTRWEWIEVGRGLANYNSIESERIKGIKSSQISATLGYADSDYIVDQLALLPTDGAA</sequence>
<dbReference type="GO" id="GO:0003723">
    <property type="term" value="F:RNA binding"/>
    <property type="evidence" value="ECO:0007669"/>
    <property type="project" value="InterPro"/>
</dbReference>
<evidence type="ECO:0000256" key="2">
    <source>
        <dbReference type="ARBA" id="ARBA00022605"/>
    </source>
</evidence>
<dbReference type="InterPro" id="IPR001057">
    <property type="entry name" value="Glu/AcGlu_kinase"/>
</dbReference>
<keyword evidence="10" id="KW-1185">Reference proteome</keyword>
<dbReference type="InterPro" id="IPR001048">
    <property type="entry name" value="Asp/Glu/Uridylate_kinase"/>
</dbReference>
<keyword evidence="4" id="KW-0808">Transferase</keyword>
<gene>
    <name evidence="9" type="ORF">FA09DRAFT_328450</name>
</gene>
<dbReference type="InterPro" id="IPR019797">
    <property type="entry name" value="Glutamate_5-kinase_CS"/>
</dbReference>
<dbReference type="SUPFAM" id="SSF88697">
    <property type="entry name" value="PUA domain-like"/>
    <property type="match status" value="1"/>
</dbReference>
<dbReference type="CDD" id="cd21157">
    <property type="entry name" value="PUA_G5K"/>
    <property type="match status" value="1"/>
</dbReference>
<evidence type="ECO:0000256" key="7">
    <source>
        <dbReference type="ARBA" id="ARBA00022840"/>
    </source>
</evidence>
<evidence type="ECO:0000313" key="10">
    <source>
        <dbReference type="Proteomes" id="UP000245946"/>
    </source>
</evidence>
<dbReference type="PANTHER" id="PTHR43654:SF3">
    <property type="entry name" value="GLUTAMATE 5-KINASE"/>
    <property type="match status" value="1"/>
</dbReference>
<dbReference type="FunFam" id="3.40.1160.10:FF:000018">
    <property type="entry name" value="Glutamate 5-kinase"/>
    <property type="match status" value="1"/>
</dbReference>
<dbReference type="PRINTS" id="PR00474">
    <property type="entry name" value="GLU5KINASE"/>
</dbReference>
<dbReference type="InterPro" id="IPR015947">
    <property type="entry name" value="PUA-like_sf"/>
</dbReference>
<dbReference type="SUPFAM" id="SSF53633">
    <property type="entry name" value="Carbamate kinase-like"/>
    <property type="match status" value="1"/>
</dbReference>
<evidence type="ECO:0000256" key="5">
    <source>
        <dbReference type="ARBA" id="ARBA00022741"/>
    </source>
</evidence>
<keyword evidence="6 9" id="KW-0418">Kinase</keyword>
<keyword evidence="5" id="KW-0547">Nucleotide-binding</keyword>